<proteinExistence type="predicted"/>
<organism evidence="1 2">
    <name type="scientific">Neophaeococcomyces mojaviensis</name>
    <dbReference type="NCBI Taxonomy" id="3383035"/>
    <lineage>
        <taxon>Eukaryota</taxon>
        <taxon>Fungi</taxon>
        <taxon>Dikarya</taxon>
        <taxon>Ascomycota</taxon>
        <taxon>Pezizomycotina</taxon>
        <taxon>Eurotiomycetes</taxon>
        <taxon>Chaetothyriomycetidae</taxon>
        <taxon>Chaetothyriales</taxon>
        <taxon>Chaetothyriales incertae sedis</taxon>
        <taxon>Neophaeococcomyces</taxon>
    </lineage>
</organism>
<evidence type="ECO:0000313" key="2">
    <source>
        <dbReference type="Proteomes" id="UP001172386"/>
    </source>
</evidence>
<comment type="caution">
    <text evidence="1">The sequence shown here is derived from an EMBL/GenBank/DDBJ whole genome shotgun (WGS) entry which is preliminary data.</text>
</comment>
<accession>A0ACC3A1L4</accession>
<name>A0ACC3A1L4_9EURO</name>
<gene>
    <name evidence="1" type="ORF">H2198_007042</name>
</gene>
<protein>
    <submittedName>
        <fullName evidence="1">Uncharacterized protein</fullName>
    </submittedName>
</protein>
<dbReference type="Proteomes" id="UP001172386">
    <property type="component" value="Unassembled WGS sequence"/>
</dbReference>
<dbReference type="EMBL" id="JAPDRQ010000140">
    <property type="protein sequence ID" value="KAJ9653814.1"/>
    <property type="molecule type" value="Genomic_DNA"/>
</dbReference>
<evidence type="ECO:0000313" key="1">
    <source>
        <dbReference type="EMBL" id="KAJ9653814.1"/>
    </source>
</evidence>
<keyword evidence="2" id="KW-1185">Reference proteome</keyword>
<reference evidence="1" key="1">
    <citation type="submission" date="2022-10" db="EMBL/GenBank/DDBJ databases">
        <title>Culturing micro-colonial fungi from biological soil crusts in the Mojave desert and describing Neophaeococcomyces mojavensis, and introducing the new genera and species Taxawa tesnikishii.</title>
        <authorList>
            <person name="Kurbessoian T."/>
            <person name="Stajich J.E."/>
        </authorList>
    </citation>
    <scope>NUCLEOTIDE SEQUENCE</scope>
    <source>
        <strain evidence="1">JES_112</strain>
    </source>
</reference>
<sequence>MRIVIIGAGIAGLGSYLFLLKHLLHDDPNAHSINIYESYDIRRDVSTNSEEVNVQPSGEPLFTPKAIGNAIGIGKNGLAVLSRIGKDEEVLKKIQAVGQPVTKWKMGTARGWTIVDAAVSSTRKDDRTIADTVMIARQVAWEVLRDEVLNHNPGAVIKKKVIKLDSLPSGKILLEFEGGSDDTADLVIGADGLRSIVRRTMFDNTNDFEAQTWSDRLLGRPKKKKDYITPHYEGLTGLGGFVPSEILKQTGFQRGSMAITFGPNGFFGHGYIGDVTNQSSTASDSVSQPDGVGPVAAWWSTFSSKSPVPFQQHNTPSSTASTPGVSTKFDKEAALSSLVNRHKFWRDPTIKAILKYVSEKGTIEHTYPTYTTPELPTWQHNGNLVLIGDAAHALQPSSGQGACQALEDAESLALFLKHHLQSAKIASITDPTRLQANERDAVNRALTSFVLLRKPRIAKIYKQSQKMSKMKSDVNVVVEFLMYFFIWLATKFQTWKQYNDELFEYDVPAEVAMAIHEDEKLCTVSDGPGLEG</sequence>